<keyword evidence="9" id="KW-0443">Lipid metabolism</keyword>
<keyword evidence="6 13" id="KW-0418">Kinase</keyword>
<dbReference type="GO" id="GO:0008654">
    <property type="term" value="P:phospholipid biosynthetic process"/>
    <property type="evidence" value="ECO:0007669"/>
    <property type="project" value="UniProtKB-KW"/>
</dbReference>
<comment type="cofactor">
    <cofactor evidence="1">
        <name>Mg(2+)</name>
        <dbReference type="ChEBI" id="CHEBI:18420"/>
    </cofactor>
</comment>
<evidence type="ECO:0000313" key="14">
    <source>
        <dbReference type="Proteomes" id="UP000030907"/>
    </source>
</evidence>
<name>A0A0A7PHA0_9SPHN</name>
<keyword evidence="10" id="KW-0594">Phospholipid biosynthesis</keyword>
<dbReference type="SMART" id="SM00046">
    <property type="entry name" value="DAGKc"/>
    <property type="match status" value="1"/>
</dbReference>
<evidence type="ECO:0000256" key="6">
    <source>
        <dbReference type="ARBA" id="ARBA00022777"/>
    </source>
</evidence>
<dbReference type="PANTHER" id="PTHR12358:SF106">
    <property type="entry name" value="LIPID KINASE YEGS"/>
    <property type="match status" value="1"/>
</dbReference>
<accession>A0A0A7PHA0</accession>
<dbReference type="HOGENOM" id="CLU_045532_5_1_5"/>
<evidence type="ECO:0000256" key="5">
    <source>
        <dbReference type="ARBA" id="ARBA00022741"/>
    </source>
</evidence>
<reference evidence="13 14" key="1">
    <citation type="journal article" date="2015" name="Int. J. Syst. Evol. Microbiol.">
        <title>Description of Sphingopyxis fribergensis sp. nov. - a soil bacterium with the ability to degrade styrene and phenylacetic acid.</title>
        <authorList>
            <person name="Oelschlagel M."/>
            <person name="Ruckert C."/>
            <person name="Kalinowski J."/>
            <person name="Schmidt G."/>
            <person name="Schlomann M."/>
            <person name="Tischler D."/>
        </authorList>
    </citation>
    <scope>NUCLEOTIDE SEQUENCE [LARGE SCALE GENOMIC DNA]</scope>
    <source>
        <strain evidence="13 14">Kp5.2</strain>
    </source>
</reference>
<keyword evidence="5" id="KW-0547">Nucleotide-binding</keyword>
<evidence type="ECO:0000256" key="1">
    <source>
        <dbReference type="ARBA" id="ARBA00001946"/>
    </source>
</evidence>
<organism evidence="13 14">
    <name type="scientific">Sphingopyxis fribergensis</name>
    <dbReference type="NCBI Taxonomy" id="1515612"/>
    <lineage>
        <taxon>Bacteria</taxon>
        <taxon>Pseudomonadati</taxon>
        <taxon>Pseudomonadota</taxon>
        <taxon>Alphaproteobacteria</taxon>
        <taxon>Sphingomonadales</taxon>
        <taxon>Sphingomonadaceae</taxon>
        <taxon>Sphingopyxis</taxon>
    </lineage>
</organism>
<dbReference type="OrthoDB" id="142078at2"/>
<dbReference type="EMBL" id="CP009122">
    <property type="protein sequence ID" value="AJA09486.1"/>
    <property type="molecule type" value="Genomic_DNA"/>
</dbReference>
<keyword evidence="7" id="KW-0067">ATP-binding</keyword>
<dbReference type="InterPro" id="IPR001206">
    <property type="entry name" value="Diacylglycerol_kinase_cat_dom"/>
</dbReference>
<evidence type="ECO:0000256" key="4">
    <source>
        <dbReference type="ARBA" id="ARBA00022723"/>
    </source>
</evidence>
<keyword evidence="8" id="KW-0460">Magnesium</keyword>
<dbReference type="KEGG" id="sphk:SKP52_12990"/>
<dbReference type="GO" id="GO:0046872">
    <property type="term" value="F:metal ion binding"/>
    <property type="evidence" value="ECO:0007669"/>
    <property type="project" value="UniProtKB-KW"/>
</dbReference>
<dbReference type="NCBIfam" id="NF009604">
    <property type="entry name" value="PRK13057.1"/>
    <property type="match status" value="1"/>
</dbReference>
<dbReference type="SUPFAM" id="SSF111331">
    <property type="entry name" value="NAD kinase/diacylglycerol kinase-like"/>
    <property type="match status" value="1"/>
</dbReference>
<dbReference type="GO" id="GO:0005886">
    <property type="term" value="C:plasma membrane"/>
    <property type="evidence" value="ECO:0007669"/>
    <property type="project" value="TreeGrafter"/>
</dbReference>
<evidence type="ECO:0000256" key="3">
    <source>
        <dbReference type="ARBA" id="ARBA00022679"/>
    </source>
</evidence>
<evidence type="ECO:0000256" key="11">
    <source>
        <dbReference type="ARBA" id="ARBA00023264"/>
    </source>
</evidence>
<dbReference type="InterPro" id="IPR045540">
    <property type="entry name" value="YegS/DAGK_C"/>
</dbReference>
<keyword evidence="4" id="KW-0479">Metal-binding</keyword>
<keyword evidence="3" id="KW-0808">Transferase</keyword>
<evidence type="ECO:0000256" key="9">
    <source>
        <dbReference type="ARBA" id="ARBA00023098"/>
    </source>
</evidence>
<evidence type="ECO:0000259" key="12">
    <source>
        <dbReference type="PROSITE" id="PS50146"/>
    </source>
</evidence>
<dbReference type="Gene3D" id="2.60.200.40">
    <property type="match status" value="1"/>
</dbReference>
<evidence type="ECO:0000256" key="7">
    <source>
        <dbReference type="ARBA" id="ARBA00022840"/>
    </source>
</evidence>
<dbReference type="Pfam" id="PF00781">
    <property type="entry name" value="DAGK_cat"/>
    <property type="match status" value="1"/>
</dbReference>
<keyword evidence="11" id="KW-1208">Phospholipid metabolism</keyword>
<dbReference type="Gene3D" id="3.40.50.10330">
    <property type="entry name" value="Probable inorganic polyphosphate/atp-NAD kinase, domain 1"/>
    <property type="match status" value="1"/>
</dbReference>
<evidence type="ECO:0000256" key="2">
    <source>
        <dbReference type="ARBA" id="ARBA00022516"/>
    </source>
</evidence>
<dbReference type="InterPro" id="IPR050187">
    <property type="entry name" value="Lipid_Phosphate_FormReg"/>
</dbReference>
<dbReference type="InterPro" id="IPR017438">
    <property type="entry name" value="ATP-NAD_kinase_N"/>
</dbReference>
<dbReference type="InterPro" id="IPR005218">
    <property type="entry name" value="Diacylglycerol/lipid_kinase"/>
</dbReference>
<dbReference type="GO" id="GO:0005524">
    <property type="term" value="F:ATP binding"/>
    <property type="evidence" value="ECO:0007669"/>
    <property type="project" value="UniProtKB-KW"/>
</dbReference>
<dbReference type="RefSeq" id="WP_039575238.1">
    <property type="nucleotide sequence ID" value="NZ_CP009122.1"/>
</dbReference>
<dbReference type="PROSITE" id="PS50146">
    <property type="entry name" value="DAGK"/>
    <property type="match status" value="1"/>
</dbReference>
<protein>
    <submittedName>
        <fullName evidence="13">Putative lipid kinase</fullName>
    </submittedName>
</protein>
<sequence>MPSQSGKRILLLHNAKARQGDGALEPVCNQLNAGGFIVTVEPFDNLPEIARDITRLHQSSDAIVVCGGDGSISSSAPAVIESGLPLGIIPAGTANDLARTLSIPLDFAAAADVIVAGHKRQIDIGMVNGHAFFNVASIGLSSALAQQLDPGIKKRFGRLGYAVAALRIMAGARRFRARIVEKGSGTSVRTYQIAIGNGRLYGGGNVVEETAAIDDGALDLYSLEMRNLWKSALMVRAFRSGTHGAWKEVRTARCVEFDIETRRPMPINTDGEIVTATPARFSVLPGAVTVFVPLEAGAVHRSVRLYHS</sequence>
<dbReference type="NCBIfam" id="TIGR00147">
    <property type="entry name" value="YegS/Rv2252/BmrU family lipid kinase"/>
    <property type="match status" value="1"/>
</dbReference>
<keyword evidence="14" id="KW-1185">Reference proteome</keyword>
<evidence type="ECO:0000313" key="13">
    <source>
        <dbReference type="EMBL" id="AJA09486.1"/>
    </source>
</evidence>
<dbReference type="Pfam" id="PF19279">
    <property type="entry name" value="YegS_C"/>
    <property type="match status" value="1"/>
</dbReference>
<keyword evidence="2" id="KW-0444">Lipid biosynthesis</keyword>
<dbReference type="PANTHER" id="PTHR12358">
    <property type="entry name" value="SPHINGOSINE KINASE"/>
    <property type="match status" value="1"/>
</dbReference>
<dbReference type="InterPro" id="IPR016064">
    <property type="entry name" value="NAD/diacylglycerol_kinase_sf"/>
</dbReference>
<gene>
    <name evidence="13" type="ORF">SKP52_12990</name>
</gene>
<dbReference type="Proteomes" id="UP000030907">
    <property type="component" value="Chromosome"/>
</dbReference>
<evidence type="ECO:0000256" key="10">
    <source>
        <dbReference type="ARBA" id="ARBA00023209"/>
    </source>
</evidence>
<evidence type="ECO:0000256" key="8">
    <source>
        <dbReference type="ARBA" id="ARBA00022842"/>
    </source>
</evidence>
<proteinExistence type="predicted"/>
<feature type="domain" description="DAGKc" evidence="12">
    <location>
        <begin position="4"/>
        <end position="131"/>
    </location>
</feature>
<dbReference type="GO" id="GO:0004143">
    <property type="term" value="F:ATP-dependent diacylglycerol kinase activity"/>
    <property type="evidence" value="ECO:0007669"/>
    <property type="project" value="TreeGrafter"/>
</dbReference>
<dbReference type="AlphaFoldDB" id="A0A0A7PHA0"/>